<dbReference type="EMBL" id="JAATIQ010000013">
    <property type="protein sequence ID" value="KAF4400988.1"/>
    <property type="molecule type" value="Genomic_DNA"/>
</dbReference>
<feature type="region of interest" description="Disordered" evidence="2">
    <location>
        <begin position="2030"/>
        <end position="2053"/>
    </location>
</feature>
<proteinExistence type="predicted"/>
<feature type="compositionally biased region" description="Low complexity" evidence="2">
    <location>
        <begin position="2602"/>
        <end position="2617"/>
    </location>
</feature>
<accession>A0A7J6I1Z8</accession>
<dbReference type="InterPro" id="IPR036322">
    <property type="entry name" value="WD40_repeat_dom_sf"/>
</dbReference>
<keyword evidence="1" id="KW-0853">WD repeat</keyword>
<feature type="repeat" description="WD" evidence="1">
    <location>
        <begin position="2456"/>
        <end position="2497"/>
    </location>
</feature>
<dbReference type="InterPro" id="IPR022033">
    <property type="entry name" value="Rav1p_C"/>
</dbReference>
<evidence type="ECO:0000256" key="3">
    <source>
        <dbReference type="SAM" id="Phobius"/>
    </source>
</evidence>
<organism evidence="5 6">
    <name type="scientific">Cannabis sativa</name>
    <name type="common">Hemp</name>
    <name type="synonym">Marijuana</name>
    <dbReference type="NCBI Taxonomy" id="3483"/>
    <lineage>
        <taxon>Eukaryota</taxon>
        <taxon>Viridiplantae</taxon>
        <taxon>Streptophyta</taxon>
        <taxon>Embryophyta</taxon>
        <taxon>Tracheophyta</taxon>
        <taxon>Spermatophyta</taxon>
        <taxon>Magnoliopsida</taxon>
        <taxon>eudicotyledons</taxon>
        <taxon>Gunneridae</taxon>
        <taxon>Pentapetalae</taxon>
        <taxon>rosids</taxon>
        <taxon>fabids</taxon>
        <taxon>Rosales</taxon>
        <taxon>Cannabaceae</taxon>
        <taxon>Cannabis</taxon>
    </lineage>
</organism>
<dbReference type="InterPro" id="IPR052208">
    <property type="entry name" value="DmX-like/RAVE_component"/>
</dbReference>
<dbReference type="PROSITE" id="PS50082">
    <property type="entry name" value="WD_REPEATS_2"/>
    <property type="match status" value="1"/>
</dbReference>
<dbReference type="PANTHER" id="PTHR13950">
    <property type="entry name" value="RABCONNECTIN-RELATED"/>
    <property type="match status" value="1"/>
</dbReference>
<dbReference type="Proteomes" id="UP000583929">
    <property type="component" value="Unassembled WGS sequence"/>
</dbReference>
<dbReference type="PROSITE" id="PS50294">
    <property type="entry name" value="WD_REPEATS_REGION"/>
    <property type="match status" value="1"/>
</dbReference>
<feature type="region of interest" description="Disordered" evidence="2">
    <location>
        <begin position="2600"/>
        <end position="2626"/>
    </location>
</feature>
<dbReference type="Pfam" id="PF00400">
    <property type="entry name" value="WD40"/>
    <property type="match status" value="1"/>
</dbReference>
<evidence type="ECO:0000313" key="6">
    <source>
        <dbReference type="Proteomes" id="UP000583929"/>
    </source>
</evidence>
<dbReference type="SMART" id="SM00320">
    <property type="entry name" value="WD40"/>
    <property type="match status" value="11"/>
</dbReference>
<dbReference type="Gene3D" id="2.130.10.10">
    <property type="entry name" value="YVTN repeat-like/Quinoprotein amine dehydrogenase"/>
    <property type="match status" value="2"/>
</dbReference>
<dbReference type="InterPro" id="IPR015943">
    <property type="entry name" value="WD40/YVTN_repeat-like_dom_sf"/>
</dbReference>
<dbReference type="SUPFAM" id="SSF50978">
    <property type="entry name" value="WD40 repeat-like"/>
    <property type="match status" value="3"/>
</dbReference>
<dbReference type="Pfam" id="PF12234">
    <property type="entry name" value="Rav1p_C"/>
    <property type="match status" value="1"/>
</dbReference>
<keyword evidence="3" id="KW-0812">Transmembrane</keyword>
<evidence type="ECO:0000259" key="4">
    <source>
        <dbReference type="Pfam" id="PF12234"/>
    </source>
</evidence>
<keyword evidence="6" id="KW-1185">Reference proteome</keyword>
<evidence type="ECO:0000256" key="1">
    <source>
        <dbReference type="PROSITE-ProRule" id="PRU00221"/>
    </source>
</evidence>
<comment type="caution">
    <text evidence="5">The sequence shown here is derived from an EMBL/GenBank/DDBJ whole genome shotgun (WGS) entry which is preliminary data.</text>
</comment>
<gene>
    <name evidence="5" type="ORF">G4B88_013829</name>
</gene>
<dbReference type="InterPro" id="IPR001680">
    <property type="entry name" value="WD40_rpt"/>
</dbReference>
<protein>
    <recommendedName>
        <fullName evidence="4">RAVE complex protein Rav1 C-terminal domain-containing protein</fullName>
    </recommendedName>
</protein>
<feature type="transmembrane region" description="Helical" evidence="3">
    <location>
        <begin position="2996"/>
        <end position="3021"/>
    </location>
</feature>
<dbReference type="GO" id="GO:0043291">
    <property type="term" value="C:RAVE complex"/>
    <property type="evidence" value="ECO:0007669"/>
    <property type="project" value="TreeGrafter"/>
</dbReference>
<feature type="compositionally biased region" description="Polar residues" evidence="2">
    <location>
        <begin position="2030"/>
        <end position="2048"/>
    </location>
</feature>
<dbReference type="GO" id="GO:0007035">
    <property type="term" value="P:vacuolar acidification"/>
    <property type="evidence" value="ECO:0007669"/>
    <property type="project" value="TreeGrafter"/>
</dbReference>
<keyword evidence="3" id="KW-0472">Membrane</keyword>
<dbReference type="PANTHER" id="PTHR13950:SF9">
    <property type="entry name" value="RABCONNECTIN-3A"/>
    <property type="match status" value="1"/>
</dbReference>
<sequence>MADTNSVPSASTIDPIQHLPLSLFRSDTIPPAPSRSDPPGSTIDWLPNFADFSWLAYGASNLLVISHFPSPLSPNETVIGPIFRQFFELSGDPSLAVNAVSWSPATPSVGELAAAAENCVWVFCHDSASLKGSFCWSQNAILVQSSKVDAVRWSGSGDGIIVGGVEVVLWKRSNKFWEIAWKFKADGPQSLVSATWSIKGPSATAEYSSKLQTEGSCNDYTSRCVSVCQSDTKLGYVKVELHHPLPVSLIEWRPATGRNSNGNFRNSKRNVLLTYCLDGTVRLWSEIDNGRVRKSGKDDHKSTRLSFCVAAVIEINQSVNGTLGMDFFVTWATEIEGIYEDVEGTKNLISSNDYDRNKAGSCEWIIGCGPGRLVSLWAVHCLDDVSPLRFPRVTLWKTLELQDLEVGHLHRTDLPNSKEKIFLGKATVLRKSLSGPPTMCSFIQLLPSNSLVWSLLYTQTPNNLEDSSLNNHQIENRSSRTDGYLNLDGHSGKILQVVVHPYSAEVELAVSLDSNGLLLFWSLSSISNCISGPTLVPTWELYGKLGTHNSCSKYTSVSWAPPILDQELVLLLGHAGGIDCFVVKICQSEGKYIECHYFCTIPFRGHGPYEEGPTNIFAIHLPSVRHDILQSHKFLLLGVWMNGFQALSWEVTMHSYDLSGSSCECDFETTNAAECNMWGFGITFSDKRYCVSLRPSSSHLPEPHSRDHVTSFAVVCPDGLVSQISASLSDNLSSHPAYTMATGCANGYLKFWRSKLGEVPTSATPWELVGMVMAHEGPITAICLSKCGRKIATICEESHSNIVSNLSLWESVHIAGSGAFILEDKINLDKQVIALKWLALGNGQFLLGLCLQNQLCIYAQGWSGGQTLLNTGKSMKGEIWRCIARTHTLSPISDFLWGPRATPVVVYDSYLSIISQWLFINKEHQAGVDSNNLKTRCLDFASKTQDIHSAIFTDCDIAAVAVLSPEDDSKDNFVTPRKVNTKMGCGSSSLLSARTQLEHVWDKKLGLWNMLEIVERFGGSKQFYHPEALFMNIFAGNWKRAFSAVRHLGESLGCASERRCSTEDCSSIIPLIPLSNYFEGLLQKSSSDKGFNWGGNGGLTTPSYQFLIGSSEFAYNLESDSSNKILMSSSTKSELNAFIEPLENFYKLAAITTEEKTQILAIIDLLSEMTKPNSAYESLDEPGQRFWVVLKFQQLHFFRRFGRSATMEELNIDSSLIVWAYHSDCEENLFGSVLPNEPSWPEMRNLGIGFWFTNSAQLRTKMEKLARIQYLKKKDPKDCALLYIALNRIQVLAGLFKISKNEKDKPLIGFLSRNFKEEKNKAAALKNAYVLMGKHQLELAIAFFLLGGDIASAINVCAKNLGDEQLALVICRLIEGHGGQAEHHLITKFILPSAIEKGDHWLASLLEWEMGNYYQSFMRMFSPLIDSAEKFAFLSNNISFLEPTIGLYCFTLASKNSMRNAVGDQNTAILGRWAILMTATALDKRGLSVEALECLSTSLSVLGNMTKGNTSSSSHSDILHGILKPSRHSSNWLADDVAFSLENCAKLDLALKHLSKLIREHPSREDIVVQSAGARTGSEKYDNHQFLELVESFRHKFYTELGLFEQKFSLLPLSLIRNILILLSNQGLLVVGYDLFHRFVNQEHAQDKNHAVDRICLYSLMSKAILKATKETSLLFSRFVVTCSITCSKLKSDMENDVSCENRSSLSNALAYYLQCLLLSSRILRASLRMKCGSLSEDLSTKFLTALDLIEYSVHFSYVWLLRNYKYLFLMLESLLIKHNDEHILYEVDIAILKKLLPQIADFASQRLLDTDVGKGHHISRGLLEDQGFETKHSIPEDERWKIVGACLWRHMSKFMKHQIKMSYKLEDSYFSDFSHGLSSESCSVTNSDFSDRSIEEQIGLVSLTLVEQLKATVEHVSSYYTKQLASYLYLKIEHGQHVKTLVWLEDSRSHTRAPPQNLGEDSFTLDMMNDKEGFDILWDICADPKMISESFTEEKICSLECFDHKPLKGWSEMSEGGRGVDEAEEILSQETTSGSGTVNTETGSSAKQPLRNDVSILNSWQKDTTNKQGIAPFRSPREVLKRNGELLEAMCINSIHQGQAAVSSNRKGIVFLNWREEVSLRDHSDYVWSEADWPLNGWAGSESTPAPTCVSPGIGLGSKKGTHLGLGGATVGAGPFARPGRDLTGGGAFGIPGYAGIGASGLGWETQEEFEEFVDPPPRAGSILTRAFSSHPSRPLFLVGSINTHIYLWEFGKDKATATYGVLPAANVPPPYALASISAVHFDHCGHRFATAALDGTVCTWQLEVGGRSNIHPTESSVCFDHHASDVTYFPSSGSVIAVAGYNSKGDNLVIWDTLAPPASSKVSAICHEGGAHSLSVFDNDIGSGSISPLIVTGGRDGDVCIHDFRYIATGKTKKHKHLSNGGQTINTSSSSDTQAGIGAKVGEQNLNGMLWYIPKAHSGNITKIRTIPNTSLFLTGSKDGDVKLWDAKKARMVFHWSKLHDKHTFFQPTSRGSSGVVRAAVMDIQVVSHGFLTCGGDGSVKLIELKDQYFSKFWFSQFLDVDVLLILLSGFLSVPMIEDAKRAPKLACCQSSSTSKQVEAGPTAAATADAPDHPAVGFMPPNRNPSYSSLSRDTRWWLQMQPNYGHHKGFTYEQVNDLVDEKETLEGGVVKSAPKIGEAQKGDTLLDSQTTSDCFHDEHNIVAKNKALEIGKQNVETVDYDIKKLVDSTASWEIMQMDSTDYSDAKPANDPCLDPEYSWIGSEKSEPWWRMTDRDELVSLVARKSLDHIENCDLPPPQKICHRSHPFAHIGCFDNKESSASLDRKTHTCGLSTGTVRPQGFANTGKSQERQKYLYDEKSSYCKTLETMTEGVEDSGSEFSKEQLIEALCHSQTRAREAEKAAKEAYAEKEHIVTLFFRQASLLFAYKQWFQLLQLETLCIQFRKNDQQMSTLFPLVLPWKTSNNIKKPRKSFGCDGAKGKGEKRGQPDQDITKYAVAFALGLSLVGAGLLLGWTVGWMLPHF</sequence>
<reference evidence="5 6" key="1">
    <citation type="journal article" date="2020" name="bioRxiv">
        <title>Sequence and annotation of 42 cannabis genomes reveals extensive copy number variation in cannabinoid synthesis and pathogen resistance genes.</title>
        <authorList>
            <person name="Mckernan K.J."/>
            <person name="Helbert Y."/>
            <person name="Kane L.T."/>
            <person name="Ebling H."/>
            <person name="Zhang L."/>
            <person name="Liu B."/>
            <person name="Eaton Z."/>
            <person name="Mclaughlin S."/>
            <person name="Kingan S."/>
            <person name="Baybayan P."/>
            <person name="Concepcion G."/>
            <person name="Jordan M."/>
            <person name="Riva A."/>
            <person name="Barbazuk W."/>
            <person name="Harkins T."/>
        </authorList>
    </citation>
    <scope>NUCLEOTIDE SEQUENCE [LARGE SCALE GENOMIC DNA]</scope>
    <source>
        <strain evidence="6">cv. Jamaican Lion 4</strain>
        <tissue evidence="5">Leaf</tissue>
    </source>
</reference>
<evidence type="ECO:0000256" key="2">
    <source>
        <dbReference type="SAM" id="MobiDB-lite"/>
    </source>
</evidence>
<name>A0A7J6I1Z8_CANSA</name>
<keyword evidence="3" id="KW-1133">Transmembrane helix</keyword>
<evidence type="ECO:0000313" key="5">
    <source>
        <dbReference type="EMBL" id="KAF4400988.1"/>
    </source>
</evidence>
<feature type="domain" description="RAVE complex protein Rav1 C-terminal" evidence="4">
    <location>
        <begin position="785"/>
        <end position="1430"/>
    </location>
</feature>